<gene>
    <name evidence="1" type="ORF">G2W53_007905</name>
</gene>
<dbReference type="Proteomes" id="UP000634136">
    <property type="component" value="Unassembled WGS sequence"/>
</dbReference>
<dbReference type="EMBL" id="JAAIUW010000003">
    <property type="protein sequence ID" value="KAF7839423.1"/>
    <property type="molecule type" value="Genomic_DNA"/>
</dbReference>
<reference evidence="1" key="1">
    <citation type="submission" date="2020-09" db="EMBL/GenBank/DDBJ databases">
        <title>Genome-Enabled Discovery of Anthraquinone Biosynthesis in Senna tora.</title>
        <authorList>
            <person name="Kang S.-H."/>
            <person name="Pandey R.P."/>
            <person name="Lee C.-M."/>
            <person name="Sim J.-S."/>
            <person name="Jeong J.-T."/>
            <person name="Choi B.-S."/>
            <person name="Jung M."/>
            <person name="Ginzburg D."/>
            <person name="Zhao K."/>
            <person name="Won S.Y."/>
            <person name="Oh T.-J."/>
            <person name="Yu Y."/>
            <person name="Kim N.-H."/>
            <person name="Lee O.R."/>
            <person name="Lee T.-H."/>
            <person name="Bashyal P."/>
            <person name="Kim T.-S."/>
            <person name="Lee W.-H."/>
            <person name="Kawkins C."/>
            <person name="Kim C.-K."/>
            <person name="Kim J.S."/>
            <person name="Ahn B.O."/>
            <person name="Rhee S.Y."/>
            <person name="Sohng J.K."/>
        </authorList>
    </citation>
    <scope>NUCLEOTIDE SEQUENCE</scope>
    <source>
        <tissue evidence="1">Leaf</tissue>
    </source>
</reference>
<organism evidence="1 2">
    <name type="scientific">Senna tora</name>
    <dbReference type="NCBI Taxonomy" id="362788"/>
    <lineage>
        <taxon>Eukaryota</taxon>
        <taxon>Viridiplantae</taxon>
        <taxon>Streptophyta</taxon>
        <taxon>Embryophyta</taxon>
        <taxon>Tracheophyta</taxon>
        <taxon>Spermatophyta</taxon>
        <taxon>Magnoliopsida</taxon>
        <taxon>eudicotyledons</taxon>
        <taxon>Gunneridae</taxon>
        <taxon>Pentapetalae</taxon>
        <taxon>rosids</taxon>
        <taxon>fabids</taxon>
        <taxon>Fabales</taxon>
        <taxon>Fabaceae</taxon>
        <taxon>Caesalpinioideae</taxon>
        <taxon>Cassia clade</taxon>
        <taxon>Senna</taxon>
    </lineage>
</organism>
<name>A0A834X662_9FABA</name>
<protein>
    <submittedName>
        <fullName evidence="1">Uncharacterized protein</fullName>
    </submittedName>
</protein>
<keyword evidence="2" id="KW-1185">Reference proteome</keyword>
<sequence length="169" mass="18240">MKFVYQGNWVRMDFMAELEALRLVLPPRFVPEYRLTMSQTGWADRVGPALPLMVRSKIAISSCGSGSNTGGGYICHGCRYSCSYLSLSMLVCTFELLGSKGIDALPALVTVMVPMPVVTVSTPIVAVSTPVTAGRRPLAIAVLYLESKKDKNKKTKNGDVAPLKAVPLS</sequence>
<proteinExistence type="predicted"/>
<accession>A0A834X662</accession>
<dbReference type="AlphaFoldDB" id="A0A834X662"/>
<evidence type="ECO:0000313" key="1">
    <source>
        <dbReference type="EMBL" id="KAF7839423.1"/>
    </source>
</evidence>
<comment type="caution">
    <text evidence="1">The sequence shown here is derived from an EMBL/GenBank/DDBJ whole genome shotgun (WGS) entry which is preliminary data.</text>
</comment>
<evidence type="ECO:0000313" key="2">
    <source>
        <dbReference type="Proteomes" id="UP000634136"/>
    </source>
</evidence>